<evidence type="ECO:0000259" key="2">
    <source>
        <dbReference type="Pfam" id="PF01323"/>
    </source>
</evidence>
<comment type="caution">
    <text evidence="3">The sequence shown here is derived from an EMBL/GenBank/DDBJ whole genome shotgun (WGS) entry which is preliminary data.</text>
</comment>
<dbReference type="InterPro" id="IPR036249">
    <property type="entry name" value="Thioredoxin-like_sf"/>
</dbReference>
<keyword evidence="4" id="KW-1185">Reference proteome</keyword>
<evidence type="ECO:0000256" key="1">
    <source>
        <dbReference type="SAM" id="MobiDB-lite"/>
    </source>
</evidence>
<dbReference type="SUPFAM" id="SSF52833">
    <property type="entry name" value="Thioredoxin-like"/>
    <property type="match status" value="1"/>
</dbReference>
<dbReference type="Proteomes" id="UP000649753">
    <property type="component" value="Unassembled WGS sequence"/>
</dbReference>
<evidence type="ECO:0000313" key="4">
    <source>
        <dbReference type="Proteomes" id="UP000649753"/>
    </source>
</evidence>
<dbReference type="GO" id="GO:0016491">
    <property type="term" value="F:oxidoreductase activity"/>
    <property type="evidence" value="ECO:0007669"/>
    <property type="project" value="InterPro"/>
</dbReference>
<sequence length="62" mass="7172">MKVEIYADILCPWCYIGKRRLATALAKITDRDRMQIVWRSYQPCSTPTTPKVSTSPSRRPSK</sequence>
<dbReference type="AlphaFoldDB" id="A0A927MBG5"/>
<dbReference type="Pfam" id="PF01323">
    <property type="entry name" value="DSBA"/>
    <property type="match status" value="1"/>
</dbReference>
<proteinExistence type="predicted"/>
<reference evidence="3" key="1">
    <citation type="submission" date="2020-10" db="EMBL/GenBank/DDBJ databases">
        <title>Sequencing the genomes of 1000 actinobacteria strains.</title>
        <authorList>
            <person name="Klenk H.-P."/>
        </authorList>
    </citation>
    <scope>NUCLEOTIDE SEQUENCE</scope>
    <source>
        <strain evidence="3">DSM 46832</strain>
    </source>
</reference>
<evidence type="ECO:0000313" key="3">
    <source>
        <dbReference type="EMBL" id="MBE1488753.1"/>
    </source>
</evidence>
<organism evidence="3 4">
    <name type="scientific">Plantactinospora soyae</name>
    <dbReference type="NCBI Taxonomy" id="1544732"/>
    <lineage>
        <taxon>Bacteria</taxon>
        <taxon>Bacillati</taxon>
        <taxon>Actinomycetota</taxon>
        <taxon>Actinomycetes</taxon>
        <taxon>Micromonosporales</taxon>
        <taxon>Micromonosporaceae</taxon>
        <taxon>Plantactinospora</taxon>
    </lineage>
</organism>
<feature type="domain" description="DSBA-like thioredoxin" evidence="2">
    <location>
        <begin position="3"/>
        <end position="42"/>
    </location>
</feature>
<keyword evidence="3" id="KW-0413">Isomerase</keyword>
<gene>
    <name evidence="3" type="ORF">H4W31_004391</name>
</gene>
<dbReference type="GO" id="GO:0016853">
    <property type="term" value="F:isomerase activity"/>
    <property type="evidence" value="ECO:0007669"/>
    <property type="project" value="UniProtKB-KW"/>
</dbReference>
<dbReference type="Gene3D" id="3.40.30.10">
    <property type="entry name" value="Glutaredoxin"/>
    <property type="match status" value="1"/>
</dbReference>
<dbReference type="EMBL" id="JADBEB010000001">
    <property type="protein sequence ID" value="MBE1488753.1"/>
    <property type="molecule type" value="Genomic_DNA"/>
</dbReference>
<name>A0A927MBG5_9ACTN</name>
<feature type="region of interest" description="Disordered" evidence="1">
    <location>
        <begin position="43"/>
        <end position="62"/>
    </location>
</feature>
<feature type="compositionally biased region" description="Low complexity" evidence="1">
    <location>
        <begin position="45"/>
        <end position="62"/>
    </location>
</feature>
<protein>
    <submittedName>
        <fullName evidence="3">DsbA family dithiol-disulfide isomerase</fullName>
    </submittedName>
</protein>
<accession>A0A927MBG5</accession>
<dbReference type="InterPro" id="IPR001853">
    <property type="entry name" value="DSBA-like_thioredoxin_dom"/>
</dbReference>